<protein>
    <submittedName>
        <fullName evidence="3">Prepilin-type N-terminal cleavage/methylation domain-containing protein</fullName>
    </submittedName>
</protein>
<proteinExistence type="predicted"/>
<evidence type="ECO:0000256" key="2">
    <source>
        <dbReference type="SAM" id="Phobius"/>
    </source>
</evidence>
<keyword evidence="2" id="KW-0472">Membrane</keyword>
<reference evidence="3" key="1">
    <citation type="submission" date="2023-01" db="EMBL/GenBank/DDBJ databases">
        <title>Whole genome sequence of Paucibacter sp. S2-9 isolated from pond sediment.</title>
        <authorList>
            <person name="Jung J.Y."/>
        </authorList>
    </citation>
    <scope>NUCLEOTIDE SEQUENCE</scope>
    <source>
        <strain evidence="3">S2-9</strain>
    </source>
</reference>
<keyword evidence="2" id="KW-0812">Transmembrane</keyword>
<keyword evidence="2" id="KW-1133">Transmembrane helix</keyword>
<dbReference type="AlphaFoldDB" id="A0AA95SKE6"/>
<name>A0AA95SKE6_9BURK</name>
<evidence type="ECO:0000313" key="3">
    <source>
        <dbReference type="EMBL" id="WIT10988.1"/>
    </source>
</evidence>
<gene>
    <name evidence="3" type="ORF">PFX98_19060</name>
</gene>
<dbReference type="RefSeq" id="WP_285232066.1">
    <property type="nucleotide sequence ID" value="NZ_CP116346.1"/>
</dbReference>
<dbReference type="InterPro" id="IPR012902">
    <property type="entry name" value="N_methyl_site"/>
</dbReference>
<accession>A0AA95SKE6</accession>
<evidence type="ECO:0000256" key="1">
    <source>
        <dbReference type="SAM" id="MobiDB-lite"/>
    </source>
</evidence>
<dbReference type="EMBL" id="CP116346">
    <property type="protein sequence ID" value="WIT10988.1"/>
    <property type="molecule type" value="Genomic_DNA"/>
</dbReference>
<feature type="compositionally biased region" description="Low complexity" evidence="1">
    <location>
        <begin position="84"/>
        <end position="93"/>
    </location>
</feature>
<evidence type="ECO:0000313" key="4">
    <source>
        <dbReference type="Proteomes" id="UP001177769"/>
    </source>
</evidence>
<feature type="region of interest" description="Disordered" evidence="1">
    <location>
        <begin position="84"/>
        <end position="108"/>
    </location>
</feature>
<feature type="transmembrane region" description="Helical" evidence="2">
    <location>
        <begin position="21"/>
        <end position="40"/>
    </location>
</feature>
<dbReference type="Proteomes" id="UP001177769">
    <property type="component" value="Chromosome"/>
</dbReference>
<keyword evidence="4" id="KW-1185">Reference proteome</keyword>
<dbReference type="KEGG" id="pais:PFX98_19060"/>
<sequence length="190" mass="19788">MPSHLHPSRRAGQQGLTLVELIVFMVVVSAALAGVLQIFVQAGARSADPMIRRQALAIAESLLQEVQLMPFTFCDPDDANADQAADSAACSQPENLGPEAGETRYAGSTPFDNVNDYHGFSMSGIRDLSDSAVSGLERYNASITVAAADLGSINAGSGDALQITVTVSGPGGETISLQGYRTRHAPNAAL</sequence>
<organism evidence="3 4">
    <name type="scientific">Paucibacter sediminis</name>
    <dbReference type="NCBI Taxonomy" id="3019553"/>
    <lineage>
        <taxon>Bacteria</taxon>
        <taxon>Pseudomonadati</taxon>
        <taxon>Pseudomonadota</taxon>
        <taxon>Betaproteobacteria</taxon>
        <taxon>Burkholderiales</taxon>
        <taxon>Sphaerotilaceae</taxon>
        <taxon>Roseateles</taxon>
    </lineage>
</organism>
<dbReference type="Pfam" id="PF07963">
    <property type="entry name" value="N_methyl"/>
    <property type="match status" value="1"/>
</dbReference>
<dbReference type="PROSITE" id="PS00409">
    <property type="entry name" value="PROKAR_NTER_METHYL"/>
    <property type="match status" value="1"/>
</dbReference>